<keyword evidence="2" id="KW-1185">Reference proteome</keyword>
<comment type="caution">
    <text evidence="1">The sequence shown here is derived from an EMBL/GenBank/DDBJ whole genome shotgun (WGS) entry which is preliminary data.</text>
</comment>
<reference evidence="1" key="2">
    <citation type="submission" date="2020-09" db="EMBL/GenBank/DDBJ databases">
        <authorList>
            <person name="Sun Q."/>
            <person name="Ohkuma M."/>
        </authorList>
    </citation>
    <scope>NUCLEOTIDE SEQUENCE</scope>
    <source>
        <strain evidence="1">JCM 5069</strain>
    </source>
</reference>
<evidence type="ECO:0000313" key="1">
    <source>
        <dbReference type="EMBL" id="GHH82775.1"/>
    </source>
</evidence>
<gene>
    <name evidence="1" type="ORF">GCM10018793_43190</name>
</gene>
<reference evidence="1" key="1">
    <citation type="journal article" date="2014" name="Int. J. Syst. Evol. Microbiol.">
        <title>Complete genome sequence of Corynebacterium casei LMG S-19264T (=DSM 44701T), isolated from a smear-ripened cheese.</title>
        <authorList>
            <consortium name="US DOE Joint Genome Institute (JGI-PGF)"/>
            <person name="Walter F."/>
            <person name="Albersmeier A."/>
            <person name="Kalinowski J."/>
            <person name="Ruckert C."/>
        </authorList>
    </citation>
    <scope>NUCLEOTIDE SEQUENCE</scope>
    <source>
        <strain evidence="1">JCM 5069</strain>
    </source>
</reference>
<name>A0A919GDZ0_9ACTN</name>
<accession>A0A919GDZ0</accession>
<dbReference type="AlphaFoldDB" id="A0A919GDZ0"/>
<dbReference type="SUPFAM" id="SSF53474">
    <property type="entry name" value="alpha/beta-Hydrolases"/>
    <property type="match status" value="1"/>
</dbReference>
<organism evidence="1 2">
    <name type="scientific">Streptomyces sulfonofaciens</name>
    <dbReference type="NCBI Taxonomy" id="68272"/>
    <lineage>
        <taxon>Bacteria</taxon>
        <taxon>Bacillati</taxon>
        <taxon>Actinomycetota</taxon>
        <taxon>Actinomycetes</taxon>
        <taxon>Kitasatosporales</taxon>
        <taxon>Streptomycetaceae</taxon>
        <taxon>Streptomyces</taxon>
    </lineage>
</organism>
<evidence type="ECO:0000313" key="2">
    <source>
        <dbReference type="Proteomes" id="UP000603708"/>
    </source>
</evidence>
<dbReference type="Proteomes" id="UP000603708">
    <property type="component" value="Unassembled WGS sequence"/>
</dbReference>
<dbReference type="Gene3D" id="3.40.50.1820">
    <property type="entry name" value="alpha/beta hydrolase"/>
    <property type="match status" value="1"/>
</dbReference>
<dbReference type="InterPro" id="IPR029058">
    <property type="entry name" value="AB_hydrolase_fold"/>
</dbReference>
<dbReference type="EMBL" id="BNCD01000013">
    <property type="protein sequence ID" value="GHH82775.1"/>
    <property type="molecule type" value="Genomic_DNA"/>
</dbReference>
<sequence>MCGCTAPGPAPALVSRDVRGYLEFFFERWAFRRDRLEDDAVDAYVRAFSRPGALRASLDDYRAQETDLALDDADFEAGRRLDMPVLALWGSVGLPARMPTLDMWKTYAAHPEHVRGFQIPACGHFIPEEAPEALVEHLDAFLPRSR</sequence>
<proteinExistence type="predicted"/>
<evidence type="ECO:0008006" key="3">
    <source>
        <dbReference type="Google" id="ProtNLM"/>
    </source>
</evidence>
<protein>
    <recommendedName>
        <fullName evidence="3">Epoxide hydrolase</fullName>
    </recommendedName>
</protein>